<evidence type="ECO:0000313" key="1">
    <source>
        <dbReference type="EMBL" id="SIT50901.1"/>
    </source>
</evidence>
<evidence type="ECO:0000313" key="2">
    <source>
        <dbReference type="Proteomes" id="UP000195569"/>
    </source>
</evidence>
<dbReference type="RefSeq" id="WP_087739500.1">
    <property type="nucleotide sequence ID" value="NZ_CYGY02000096.1"/>
</dbReference>
<dbReference type="Pfam" id="PF11811">
    <property type="entry name" value="DUF3331"/>
    <property type="match status" value="1"/>
</dbReference>
<dbReference type="AlphaFoldDB" id="A0A1N7STU2"/>
<name>A0A1N7STU2_9BURK</name>
<proteinExistence type="predicted"/>
<protein>
    <recommendedName>
        <fullName evidence="3">DUF3331 domain-containing protein</fullName>
    </recommendedName>
</protein>
<sequence length="147" mass="16185">MTALSKDNIVILTLLNVLDPSADQLNACAKKQWVALKKRRTGPCQAVTGDHRRLSKRPSNIVVVDRLSTCTISVSWSDPCVGRYTEQIWRSGRANVAAICVLTGRAINRGDRVFRPRSHEWRVPTNCHQMILAATIGDCSDLTTAGA</sequence>
<accession>A0A1N7STU2</accession>
<dbReference type="OrthoDB" id="9152922at2"/>
<organism evidence="1 2">
    <name type="scientific">Paraburkholderia piptadeniae</name>
    <dbReference type="NCBI Taxonomy" id="1701573"/>
    <lineage>
        <taxon>Bacteria</taxon>
        <taxon>Pseudomonadati</taxon>
        <taxon>Pseudomonadota</taxon>
        <taxon>Betaproteobacteria</taxon>
        <taxon>Burkholderiales</taxon>
        <taxon>Burkholderiaceae</taxon>
        <taxon>Paraburkholderia</taxon>
    </lineage>
</organism>
<dbReference type="InterPro" id="IPR021769">
    <property type="entry name" value="DUF3331"/>
</dbReference>
<evidence type="ECO:0008006" key="3">
    <source>
        <dbReference type="Google" id="ProtNLM"/>
    </source>
</evidence>
<dbReference type="EMBL" id="CYGY02000096">
    <property type="protein sequence ID" value="SIT50901.1"/>
    <property type="molecule type" value="Genomic_DNA"/>
</dbReference>
<dbReference type="Proteomes" id="UP000195569">
    <property type="component" value="Unassembled WGS sequence"/>
</dbReference>
<gene>
    <name evidence="1" type="ORF">BN2476_960052</name>
</gene>
<keyword evidence="2" id="KW-1185">Reference proteome</keyword>
<reference evidence="1" key="1">
    <citation type="submission" date="2016-12" db="EMBL/GenBank/DDBJ databases">
        <authorList>
            <person name="Moulin L."/>
        </authorList>
    </citation>
    <scope>NUCLEOTIDE SEQUENCE [LARGE SCALE GENOMIC DNA]</scope>
    <source>
        <strain evidence="1">STM 7183</strain>
    </source>
</reference>
<comment type="caution">
    <text evidence="1">The sequence shown here is derived from an EMBL/GenBank/DDBJ whole genome shotgun (WGS) entry which is preliminary data.</text>
</comment>